<accession>A0A4R3N7W5</accession>
<keyword evidence="1" id="KW-0472">Membrane</keyword>
<sequence length="31" mass="3594">MHHFFIMYAPFLVVILSIVIVFVWGAKSKSL</sequence>
<feature type="transmembrane region" description="Helical" evidence="1">
    <location>
        <begin position="6"/>
        <end position="26"/>
    </location>
</feature>
<gene>
    <name evidence="2" type="ORF">EDD68_1053</name>
</gene>
<dbReference type="AlphaFoldDB" id="A0A4R3N7W5"/>
<comment type="caution">
    <text evidence="2">The sequence shown here is derived from an EMBL/GenBank/DDBJ whole genome shotgun (WGS) entry which is preliminary data.</text>
</comment>
<evidence type="ECO:0000313" key="3">
    <source>
        <dbReference type="Proteomes" id="UP000294650"/>
    </source>
</evidence>
<organism evidence="2 3">
    <name type="scientific">Melghiribacillus thermohalophilus</name>
    <dbReference type="NCBI Taxonomy" id="1324956"/>
    <lineage>
        <taxon>Bacteria</taxon>
        <taxon>Bacillati</taxon>
        <taxon>Bacillota</taxon>
        <taxon>Bacilli</taxon>
        <taxon>Bacillales</taxon>
        <taxon>Bacillaceae</taxon>
        <taxon>Melghiribacillus</taxon>
    </lineage>
</organism>
<dbReference type="Pfam" id="PF22282">
    <property type="entry name" value="CydS"/>
    <property type="match status" value="1"/>
</dbReference>
<reference evidence="2 3" key="1">
    <citation type="submission" date="2019-03" db="EMBL/GenBank/DDBJ databases">
        <title>Genomic Encyclopedia of Type Strains, Phase IV (KMG-IV): sequencing the most valuable type-strain genomes for metagenomic binning, comparative biology and taxonomic classification.</title>
        <authorList>
            <person name="Goeker M."/>
        </authorList>
    </citation>
    <scope>NUCLEOTIDE SEQUENCE [LARGE SCALE GENOMIC DNA]</scope>
    <source>
        <strain evidence="2 3">DSM 25894</strain>
    </source>
</reference>
<keyword evidence="1" id="KW-0812">Transmembrane</keyword>
<dbReference type="EMBL" id="SMAN01000005">
    <property type="protein sequence ID" value="TCT24551.1"/>
    <property type="molecule type" value="Genomic_DNA"/>
</dbReference>
<dbReference type="InterPro" id="IPR054381">
    <property type="entry name" value="CydS"/>
</dbReference>
<evidence type="ECO:0000313" key="2">
    <source>
        <dbReference type="EMBL" id="TCT24551.1"/>
    </source>
</evidence>
<keyword evidence="1" id="KW-1133">Transmembrane helix</keyword>
<dbReference type="RefSeq" id="WP_424399153.1">
    <property type="nucleotide sequence ID" value="NZ_SMAN01000005.1"/>
</dbReference>
<name>A0A4R3N7W5_9BACI</name>
<evidence type="ECO:0000256" key="1">
    <source>
        <dbReference type="SAM" id="Phobius"/>
    </source>
</evidence>
<protein>
    <submittedName>
        <fullName evidence="2">Uncharacterized protein</fullName>
    </submittedName>
</protein>
<dbReference type="Proteomes" id="UP000294650">
    <property type="component" value="Unassembled WGS sequence"/>
</dbReference>
<proteinExistence type="predicted"/>
<keyword evidence="3" id="KW-1185">Reference proteome</keyword>